<keyword evidence="13" id="KW-1185">Reference proteome</keyword>
<feature type="domain" description="RNase H type-1" evidence="11">
    <location>
        <begin position="169"/>
        <end position="337"/>
    </location>
</feature>
<comment type="cofactor">
    <cofactor evidence="2">
        <name>Mg(2+)</name>
        <dbReference type="ChEBI" id="CHEBI:18420"/>
    </cofactor>
</comment>
<dbReference type="InterPro" id="IPR002156">
    <property type="entry name" value="RNaseH_domain"/>
</dbReference>
<dbReference type="Pfam" id="PF01693">
    <property type="entry name" value="Cauli_VI"/>
    <property type="match status" value="2"/>
</dbReference>
<organism evidence="12 13">
    <name type="scientific">Piedraia hortae CBS 480.64</name>
    <dbReference type="NCBI Taxonomy" id="1314780"/>
    <lineage>
        <taxon>Eukaryota</taxon>
        <taxon>Fungi</taxon>
        <taxon>Dikarya</taxon>
        <taxon>Ascomycota</taxon>
        <taxon>Pezizomycotina</taxon>
        <taxon>Dothideomycetes</taxon>
        <taxon>Dothideomycetidae</taxon>
        <taxon>Capnodiales</taxon>
        <taxon>Piedraiaceae</taxon>
        <taxon>Piedraia</taxon>
    </lineage>
</organism>
<gene>
    <name evidence="12" type="ORF">K470DRAFT_198643</name>
</gene>
<name>A0A6A7BP35_9PEZI</name>
<keyword evidence="5" id="KW-0540">Nuclease</keyword>
<sequence length="342" mass="37741">KYYAVRVGRVPGIYETWEECAAQTKGFPKATFKSFGTLNEAEEFVKVKDAAEKWYAVQRGRRPGVYKNWGEVLEQITGFKNSSHCAFPTKVEAELFLRGTREATEDAEEGPRSKKAKLDEYPPGEAPLSTGASGELDANILLDPRSGGLRYKTGAELTRTKLAVTRPTVFAPVRIYTDGASLANGRAGAVAGVGVYFGPSDKRNISEGLAGPKQTNQRAELTAISKALEFSPKDRKLVILSDSMYSIKCVTEWCFKWRQNGWIGSLGKPVENKDLIQKIISQLEERLRINEGRQVAYENGTGPWERGPAGVRFEWVKGHNKDEGNEAADMLATAGARDARDL</sequence>
<dbReference type="GO" id="GO:0043137">
    <property type="term" value="P:DNA replication, removal of RNA primer"/>
    <property type="evidence" value="ECO:0007669"/>
    <property type="project" value="TreeGrafter"/>
</dbReference>
<evidence type="ECO:0000313" key="12">
    <source>
        <dbReference type="EMBL" id="KAF2857141.1"/>
    </source>
</evidence>
<dbReference type="EC" id="3.1.26.4" evidence="4"/>
<dbReference type="CDD" id="cd09280">
    <property type="entry name" value="RNase_HI_eukaryote_like"/>
    <property type="match status" value="1"/>
</dbReference>
<dbReference type="PANTHER" id="PTHR10642">
    <property type="entry name" value="RIBONUCLEASE H1"/>
    <property type="match status" value="1"/>
</dbReference>
<dbReference type="PROSITE" id="PS50879">
    <property type="entry name" value="RNASE_H_1"/>
    <property type="match status" value="1"/>
</dbReference>
<evidence type="ECO:0000259" key="11">
    <source>
        <dbReference type="PROSITE" id="PS50879"/>
    </source>
</evidence>
<dbReference type="GO" id="GO:0000287">
    <property type="term" value="F:magnesium ion binding"/>
    <property type="evidence" value="ECO:0007669"/>
    <property type="project" value="InterPro"/>
</dbReference>
<evidence type="ECO:0000256" key="5">
    <source>
        <dbReference type="ARBA" id="ARBA00022722"/>
    </source>
</evidence>
<dbReference type="InterPro" id="IPR011320">
    <property type="entry name" value="RNase_H1_N"/>
</dbReference>
<dbReference type="Proteomes" id="UP000799421">
    <property type="component" value="Unassembled WGS sequence"/>
</dbReference>
<dbReference type="InterPro" id="IPR012337">
    <property type="entry name" value="RNaseH-like_sf"/>
</dbReference>
<evidence type="ECO:0000256" key="1">
    <source>
        <dbReference type="ARBA" id="ARBA00000077"/>
    </source>
</evidence>
<evidence type="ECO:0000256" key="3">
    <source>
        <dbReference type="ARBA" id="ARBA00005300"/>
    </source>
</evidence>
<dbReference type="InterPro" id="IPR009027">
    <property type="entry name" value="Ribosomal_bL9/RNase_H1_N"/>
</dbReference>
<comment type="similarity">
    <text evidence="3">Belongs to the RNase H family.</text>
</comment>
<proteinExistence type="inferred from homology"/>
<dbReference type="EMBL" id="MU006063">
    <property type="protein sequence ID" value="KAF2857141.1"/>
    <property type="molecule type" value="Genomic_DNA"/>
</dbReference>
<evidence type="ECO:0000256" key="7">
    <source>
        <dbReference type="ARBA" id="ARBA00022759"/>
    </source>
</evidence>
<evidence type="ECO:0000313" key="13">
    <source>
        <dbReference type="Proteomes" id="UP000799421"/>
    </source>
</evidence>
<evidence type="ECO:0000256" key="9">
    <source>
        <dbReference type="ARBA" id="ARBA00022842"/>
    </source>
</evidence>
<dbReference type="InterPro" id="IPR037056">
    <property type="entry name" value="RNase_H1_N_sf"/>
</dbReference>
<dbReference type="Gene3D" id="3.30.420.10">
    <property type="entry name" value="Ribonuclease H-like superfamily/Ribonuclease H"/>
    <property type="match status" value="1"/>
</dbReference>
<evidence type="ECO:0000256" key="6">
    <source>
        <dbReference type="ARBA" id="ARBA00022723"/>
    </source>
</evidence>
<keyword evidence="7" id="KW-0255">Endonuclease</keyword>
<feature type="non-terminal residue" evidence="12">
    <location>
        <position position="342"/>
    </location>
</feature>
<feature type="compositionally biased region" description="Basic and acidic residues" evidence="10">
    <location>
        <begin position="100"/>
        <end position="120"/>
    </location>
</feature>
<protein>
    <recommendedName>
        <fullName evidence="4">ribonuclease H</fullName>
        <ecNumber evidence="4">3.1.26.4</ecNumber>
    </recommendedName>
</protein>
<evidence type="ECO:0000256" key="8">
    <source>
        <dbReference type="ARBA" id="ARBA00022801"/>
    </source>
</evidence>
<evidence type="ECO:0000256" key="10">
    <source>
        <dbReference type="SAM" id="MobiDB-lite"/>
    </source>
</evidence>
<dbReference type="GO" id="GO:0003676">
    <property type="term" value="F:nucleic acid binding"/>
    <property type="evidence" value="ECO:0007669"/>
    <property type="project" value="InterPro"/>
</dbReference>
<dbReference type="SUPFAM" id="SSF55658">
    <property type="entry name" value="L9 N-domain-like"/>
    <property type="match status" value="2"/>
</dbReference>
<dbReference type="GO" id="GO:0004523">
    <property type="term" value="F:RNA-DNA hybrid ribonuclease activity"/>
    <property type="evidence" value="ECO:0007669"/>
    <property type="project" value="UniProtKB-EC"/>
</dbReference>
<keyword evidence="9" id="KW-0460">Magnesium</keyword>
<dbReference type="Pfam" id="PF00075">
    <property type="entry name" value="RNase_H"/>
    <property type="match status" value="1"/>
</dbReference>
<comment type="catalytic activity">
    <reaction evidence="1">
        <text>Endonucleolytic cleavage to 5'-phosphomonoester.</text>
        <dbReference type="EC" id="3.1.26.4"/>
    </reaction>
</comment>
<feature type="non-terminal residue" evidence="12">
    <location>
        <position position="1"/>
    </location>
</feature>
<feature type="region of interest" description="Disordered" evidence="10">
    <location>
        <begin position="100"/>
        <end position="132"/>
    </location>
</feature>
<accession>A0A6A7BP35</accession>
<reference evidence="12" key="1">
    <citation type="journal article" date="2020" name="Stud. Mycol.">
        <title>101 Dothideomycetes genomes: a test case for predicting lifestyles and emergence of pathogens.</title>
        <authorList>
            <person name="Haridas S."/>
            <person name="Albert R."/>
            <person name="Binder M."/>
            <person name="Bloem J."/>
            <person name="Labutti K."/>
            <person name="Salamov A."/>
            <person name="Andreopoulos B."/>
            <person name="Baker S."/>
            <person name="Barry K."/>
            <person name="Bills G."/>
            <person name="Bluhm B."/>
            <person name="Cannon C."/>
            <person name="Castanera R."/>
            <person name="Culley D."/>
            <person name="Daum C."/>
            <person name="Ezra D."/>
            <person name="Gonzalez J."/>
            <person name="Henrissat B."/>
            <person name="Kuo A."/>
            <person name="Liang C."/>
            <person name="Lipzen A."/>
            <person name="Lutzoni F."/>
            <person name="Magnuson J."/>
            <person name="Mondo S."/>
            <person name="Nolan M."/>
            <person name="Ohm R."/>
            <person name="Pangilinan J."/>
            <person name="Park H.-J."/>
            <person name="Ramirez L."/>
            <person name="Alfaro M."/>
            <person name="Sun H."/>
            <person name="Tritt A."/>
            <person name="Yoshinaga Y."/>
            <person name="Zwiers L.-H."/>
            <person name="Turgeon B."/>
            <person name="Goodwin S."/>
            <person name="Spatafora J."/>
            <person name="Crous P."/>
            <person name="Grigoriev I."/>
        </authorList>
    </citation>
    <scope>NUCLEOTIDE SEQUENCE</scope>
    <source>
        <strain evidence="12">CBS 480.64</strain>
    </source>
</reference>
<dbReference type="OrthoDB" id="407198at2759"/>
<dbReference type="InterPro" id="IPR050092">
    <property type="entry name" value="RNase_H"/>
</dbReference>
<dbReference type="FunFam" id="3.30.420.10:FF:000090">
    <property type="entry name" value="Ribonuclease H"/>
    <property type="match status" value="1"/>
</dbReference>
<keyword evidence="8" id="KW-0378">Hydrolase</keyword>
<dbReference type="FunFam" id="3.40.970.10:FF:000001">
    <property type="entry name" value="Ribonuclease H1"/>
    <property type="match status" value="1"/>
</dbReference>
<evidence type="ECO:0000256" key="2">
    <source>
        <dbReference type="ARBA" id="ARBA00001946"/>
    </source>
</evidence>
<dbReference type="PANTHER" id="PTHR10642:SF26">
    <property type="entry name" value="RIBONUCLEASE H1"/>
    <property type="match status" value="1"/>
</dbReference>
<keyword evidence="6" id="KW-0479">Metal-binding</keyword>
<dbReference type="AlphaFoldDB" id="A0A6A7BP35"/>
<dbReference type="Gene3D" id="3.40.970.10">
    <property type="entry name" value="Ribonuclease H1, N-terminal domain"/>
    <property type="match status" value="2"/>
</dbReference>
<dbReference type="InterPro" id="IPR036397">
    <property type="entry name" value="RNaseH_sf"/>
</dbReference>
<evidence type="ECO:0000256" key="4">
    <source>
        <dbReference type="ARBA" id="ARBA00012180"/>
    </source>
</evidence>
<dbReference type="PIRSF" id="PIRSF036852">
    <property type="entry name" value="Ribonuclease_H1_euk"/>
    <property type="match status" value="1"/>
</dbReference>
<dbReference type="InterPro" id="IPR017067">
    <property type="entry name" value="RNase_H1_euk"/>
</dbReference>
<dbReference type="SUPFAM" id="SSF53098">
    <property type="entry name" value="Ribonuclease H-like"/>
    <property type="match status" value="1"/>
</dbReference>